<keyword evidence="7" id="KW-0067">ATP-binding</keyword>
<dbReference type="GO" id="GO:0000724">
    <property type="term" value="P:double-strand break repair via homologous recombination"/>
    <property type="evidence" value="ECO:0007669"/>
    <property type="project" value="TreeGrafter"/>
</dbReference>
<evidence type="ECO:0000256" key="1">
    <source>
        <dbReference type="ARBA" id="ARBA00004123"/>
    </source>
</evidence>
<feature type="coiled-coil region" evidence="10">
    <location>
        <begin position="924"/>
        <end position="961"/>
    </location>
</feature>
<evidence type="ECO:0000256" key="3">
    <source>
        <dbReference type="ARBA" id="ARBA00010171"/>
    </source>
</evidence>
<keyword evidence="9" id="KW-0539">Nucleus</keyword>
<dbReference type="FunFam" id="3.40.50.300:FF:001301">
    <property type="entry name" value="Structural maintenance of chromosomes 5"/>
    <property type="match status" value="1"/>
</dbReference>
<dbReference type="GO" id="GO:0005634">
    <property type="term" value="C:nucleus"/>
    <property type="evidence" value="ECO:0007669"/>
    <property type="project" value="UniProtKB-SubCell"/>
</dbReference>
<dbReference type="GeneID" id="54365000"/>
<evidence type="ECO:0000256" key="10">
    <source>
        <dbReference type="SAM" id="Coils"/>
    </source>
</evidence>
<evidence type="ECO:0000256" key="6">
    <source>
        <dbReference type="ARBA" id="ARBA00022741"/>
    </source>
</evidence>
<dbReference type="AlphaFoldDB" id="A0A6J3MGZ3"/>
<accession>A0A6J3MGZ3</accession>
<feature type="region of interest" description="Disordered" evidence="11">
    <location>
        <begin position="262"/>
        <end position="293"/>
    </location>
</feature>
<feature type="domain" description="RecF/RecN/SMC N-terminal" evidence="12">
    <location>
        <begin position="89"/>
        <end position="1085"/>
    </location>
</feature>
<evidence type="ECO:0000256" key="7">
    <source>
        <dbReference type="ARBA" id="ARBA00022840"/>
    </source>
</evidence>
<sequence>MAERVTPARRRDDQSVTPASSVFSFEEDEDEDTLQSKRARLDVEPTDGDDGESSNQAVLPDTFRRSPQSRRQVHRVDARRQTKFQPGSIVRVALTNFVTYTKAEFQCGPNLNMVIGPNGTGKSTLVCAICLGLGGATALLGRAKDVVEFVKHGAKRAEVEIELAADANRQGDNPIITLRINKEDGKCSFFIDRKASTKKAVQELARKFSIQIDNLCQFLPQDRVVEFAALSPVDLLAQTQRAVAPDQMTVWHNELIAMSRESKQKEAERVSSAEQLKAMEDRQRSQEGEVGRLRERTVLQEKATLYEKLKPFPEYNQLVNRHKEARLHRKEVHKELQRLERSIAPSLEAANQKAAYTAAIVAQVAQRNRIIERAEKAAADKLQELHTSSALMEECDNRIIAERESNKKAKSVVIERQKDIRQIQLSLANPPAPFDPADFNEQIRTKKEQIRHCEDLKRDKNEQIRGLGIQQQQRETIISQAESESQHLQSQAGRQMSKLENASRDTAKAWRWVQQNRSKFTGEVYGPPMLECSVKDPQHADVVETIIARSELMALTVTNMNDFKLLASQVYTNMSLTDVNLRSILQPLANFRSPMTEEQLRETGLECWIKDMIDGPDAVIAMLCDNRFIEKTGYSRKELTSAQNDAIKRTSISSWVAGGQHNMINRRREYGDAGVSQRTNFVKKARLLTDAPVDVQVEQGLSRRIAEARSDISEIEAQIKELQDDVNQLNNNFRQLKRDLETLVDEKGAKQTQHTMFAGLPVKLKNTEEKLENALEQQRGSRDRQLAITLEADTHCLEKCQHAIDYARLLDTVRDRQIQLLEIEIMRIEAQSDTEQLKARHSQEIALLDAKEKELGEARKAEEDALARGKVKADVCRSVAVELTADEREVQEEVSRWEPEKLELELHSLQAQLEMLQGGSGNVIKEFEQRAVKIEQRRAKVNELTSSLEELQTNILEIRQQWEPELDKLIHQISEAFGENFARMHCVGEVAVHKDEDFDKWAIHIKVKFRESETLSVLDSHRQSGGERAVSTIYYLMAMQSLARAPFRVVDEINQGMDPRNERLVHSRMVEIACAEHTSQYFLITPKLLNGLNYHPNMKVHCIASGEYMPSNHRELDFGVLAERALAIRASAG</sequence>
<proteinExistence type="inferred from homology"/>
<evidence type="ECO:0000313" key="13">
    <source>
        <dbReference type="Proteomes" id="UP000504637"/>
    </source>
</evidence>
<feature type="coiled-coil region" evidence="10">
    <location>
        <begin position="698"/>
        <end position="784"/>
    </location>
</feature>
<dbReference type="InterPro" id="IPR003395">
    <property type="entry name" value="RecF/RecN/SMC_N"/>
</dbReference>
<keyword evidence="13" id="KW-1185">Reference proteome</keyword>
<dbReference type="OrthoDB" id="10254973at2759"/>
<evidence type="ECO:0000256" key="8">
    <source>
        <dbReference type="ARBA" id="ARBA00023054"/>
    </source>
</evidence>
<dbReference type="SUPFAM" id="SSF52540">
    <property type="entry name" value="P-loop containing nucleoside triphosphate hydrolases"/>
    <property type="match status" value="1"/>
</dbReference>
<dbReference type="PANTHER" id="PTHR45916">
    <property type="entry name" value="STRUCTURAL MAINTENANCE OF CHROMOSOMES PROTEIN 5"/>
    <property type="match status" value="1"/>
</dbReference>
<reference evidence="14" key="2">
    <citation type="submission" date="2020-04" db="EMBL/GenBank/DDBJ databases">
        <authorList>
            <consortium name="NCBI Genome Project"/>
        </authorList>
    </citation>
    <scope>NUCLEOTIDE SEQUENCE</scope>
    <source>
        <strain evidence="14">CBS 342.82</strain>
    </source>
</reference>
<dbReference type="Pfam" id="PF02463">
    <property type="entry name" value="SMC_N"/>
    <property type="match status" value="1"/>
</dbReference>
<protein>
    <recommendedName>
        <fullName evidence="4">Structural maintenance of chromosomes protein 5</fullName>
    </recommendedName>
</protein>
<evidence type="ECO:0000256" key="4">
    <source>
        <dbReference type="ARBA" id="ARBA00018687"/>
    </source>
</evidence>
<gene>
    <name evidence="14" type="ORF">K489DRAFT_405949</name>
</gene>
<keyword evidence="5" id="KW-0158">Chromosome</keyword>
<evidence type="ECO:0000256" key="11">
    <source>
        <dbReference type="SAM" id="MobiDB-lite"/>
    </source>
</evidence>
<dbReference type="Gene3D" id="3.40.50.300">
    <property type="entry name" value="P-loop containing nucleotide triphosphate hydrolases"/>
    <property type="match status" value="2"/>
</dbReference>
<dbReference type="PANTHER" id="PTHR45916:SF1">
    <property type="entry name" value="STRUCTURAL MAINTENANCE OF CHROMOSOMES PROTEIN 5"/>
    <property type="match status" value="1"/>
</dbReference>
<evidence type="ECO:0000313" key="14">
    <source>
        <dbReference type="RefSeq" id="XP_033464262.1"/>
    </source>
</evidence>
<dbReference type="RefSeq" id="XP_033464262.1">
    <property type="nucleotide sequence ID" value="XM_033607200.1"/>
</dbReference>
<comment type="similarity">
    <text evidence="3">Belongs to the SMC family. SMC5 subfamily.</text>
</comment>
<reference evidence="14" key="1">
    <citation type="submission" date="2020-01" db="EMBL/GenBank/DDBJ databases">
        <authorList>
            <consortium name="DOE Joint Genome Institute"/>
            <person name="Haridas S."/>
            <person name="Albert R."/>
            <person name="Binder M."/>
            <person name="Bloem J."/>
            <person name="Labutti K."/>
            <person name="Salamov A."/>
            <person name="Andreopoulos B."/>
            <person name="Baker S.E."/>
            <person name="Barry K."/>
            <person name="Bills G."/>
            <person name="Bluhm B.H."/>
            <person name="Cannon C."/>
            <person name="Castanera R."/>
            <person name="Culley D.E."/>
            <person name="Daum C."/>
            <person name="Ezra D."/>
            <person name="Gonzalez J.B."/>
            <person name="Henrissat B."/>
            <person name="Kuo A."/>
            <person name="Liang C."/>
            <person name="Lipzen A."/>
            <person name="Lutzoni F."/>
            <person name="Magnuson J."/>
            <person name="Mondo S."/>
            <person name="Nolan M."/>
            <person name="Ohm R."/>
            <person name="Pangilinan J."/>
            <person name="Park H.-J."/>
            <person name="Ramirez L."/>
            <person name="Alfaro M."/>
            <person name="Sun H."/>
            <person name="Tritt A."/>
            <person name="Yoshinaga Y."/>
            <person name="Zwiers L.-H."/>
            <person name="Turgeon B.G."/>
            <person name="Goodwin S.B."/>
            <person name="Spatafora J.W."/>
            <person name="Crous P.W."/>
            <person name="Grigoriev I.V."/>
        </authorList>
    </citation>
    <scope>NUCLEOTIDE SEQUENCE</scope>
    <source>
        <strain evidence="14">CBS 342.82</strain>
    </source>
</reference>
<evidence type="ECO:0000259" key="12">
    <source>
        <dbReference type="Pfam" id="PF02463"/>
    </source>
</evidence>
<evidence type="ECO:0000256" key="9">
    <source>
        <dbReference type="ARBA" id="ARBA00023242"/>
    </source>
</evidence>
<dbReference type="GO" id="GO:0030915">
    <property type="term" value="C:Smc5-Smc6 complex"/>
    <property type="evidence" value="ECO:0007669"/>
    <property type="project" value="TreeGrafter"/>
</dbReference>
<evidence type="ECO:0000256" key="2">
    <source>
        <dbReference type="ARBA" id="ARBA00004286"/>
    </source>
</evidence>
<dbReference type="Proteomes" id="UP000504637">
    <property type="component" value="Unplaced"/>
</dbReference>
<dbReference type="GO" id="GO:0003697">
    <property type="term" value="F:single-stranded DNA binding"/>
    <property type="evidence" value="ECO:0007669"/>
    <property type="project" value="TreeGrafter"/>
</dbReference>
<reference evidence="14" key="3">
    <citation type="submission" date="2025-08" db="UniProtKB">
        <authorList>
            <consortium name="RefSeq"/>
        </authorList>
    </citation>
    <scope>IDENTIFICATION</scope>
    <source>
        <strain evidence="14">CBS 342.82</strain>
    </source>
</reference>
<organism evidence="14">
    <name type="scientific">Dissoconium aciculare CBS 342.82</name>
    <dbReference type="NCBI Taxonomy" id="1314786"/>
    <lineage>
        <taxon>Eukaryota</taxon>
        <taxon>Fungi</taxon>
        <taxon>Dikarya</taxon>
        <taxon>Ascomycota</taxon>
        <taxon>Pezizomycotina</taxon>
        <taxon>Dothideomycetes</taxon>
        <taxon>Dothideomycetidae</taxon>
        <taxon>Mycosphaerellales</taxon>
        <taxon>Dissoconiaceae</taxon>
        <taxon>Dissoconium</taxon>
    </lineage>
</organism>
<keyword evidence="6" id="KW-0547">Nucleotide-binding</keyword>
<evidence type="ECO:0000256" key="5">
    <source>
        <dbReference type="ARBA" id="ARBA00022454"/>
    </source>
</evidence>
<feature type="region of interest" description="Disordered" evidence="11">
    <location>
        <begin position="1"/>
        <end position="71"/>
    </location>
</feature>
<comment type="subcellular location">
    <subcellularLocation>
        <location evidence="2">Chromosome</location>
    </subcellularLocation>
    <subcellularLocation>
        <location evidence="1">Nucleus</location>
    </subcellularLocation>
</comment>
<keyword evidence="8 10" id="KW-0175">Coiled coil</keyword>
<dbReference type="InterPro" id="IPR027417">
    <property type="entry name" value="P-loop_NTPase"/>
</dbReference>
<name>A0A6J3MGZ3_9PEZI</name>
<dbReference type="GO" id="GO:0005524">
    <property type="term" value="F:ATP binding"/>
    <property type="evidence" value="ECO:0007669"/>
    <property type="project" value="UniProtKB-KW"/>
</dbReference>